<organism evidence="1 2">
    <name type="scientific">Caulobacter vibrioides</name>
    <name type="common">Caulobacter crescentus</name>
    <dbReference type="NCBI Taxonomy" id="155892"/>
    <lineage>
        <taxon>Bacteria</taxon>
        <taxon>Pseudomonadati</taxon>
        <taxon>Pseudomonadota</taxon>
        <taxon>Alphaproteobacteria</taxon>
        <taxon>Caulobacterales</taxon>
        <taxon>Caulobacteraceae</taxon>
        <taxon>Caulobacter</taxon>
    </lineage>
</organism>
<dbReference type="PIRSF" id="PIRSF028744">
    <property type="entry name" value="Addict_mod_HI1419"/>
    <property type="match status" value="1"/>
</dbReference>
<dbReference type="PANTHER" id="PTHR41791">
    <property type="entry name" value="SSL7039 PROTEIN"/>
    <property type="match status" value="1"/>
</dbReference>
<dbReference type="EMBL" id="CP023315">
    <property type="protein sequence ID" value="ATC34403.1"/>
    <property type="molecule type" value="Genomic_DNA"/>
</dbReference>
<dbReference type="RefSeq" id="WP_096053748.1">
    <property type="nucleotide sequence ID" value="NZ_CP023315.3"/>
</dbReference>
<gene>
    <name evidence="1" type="ORF">CA606_19840</name>
</gene>
<accession>A0A290MWZ4</accession>
<dbReference type="Proteomes" id="UP000217311">
    <property type="component" value="Chromosome"/>
</dbReference>
<evidence type="ECO:0000313" key="2">
    <source>
        <dbReference type="Proteomes" id="UP000217311"/>
    </source>
</evidence>
<evidence type="ECO:0000313" key="1">
    <source>
        <dbReference type="EMBL" id="ATC34403.1"/>
    </source>
</evidence>
<sequence length="96" mass="10661">MIEIVETVAFRAWRAGLRDAKGRRAISTRLARLAQGLFGDFRTVGEGVGELRIHVGPGYRLYFVRRGDVLIILLHGGDKGAQARDIEKAKMIARSL</sequence>
<name>A0A290MWZ4_CAUVI</name>
<proteinExistence type="predicted"/>
<dbReference type="PANTHER" id="PTHR41791:SF1">
    <property type="entry name" value="SSL7039 PROTEIN"/>
    <property type="match status" value="1"/>
</dbReference>
<reference evidence="2" key="1">
    <citation type="submission" date="2017-09" db="EMBL/GenBank/DDBJ databases">
        <title>Genome evolution observed in wild isolates of Caulobacter crescentus.</title>
        <authorList>
            <person name="Ely B."/>
            <person name="Wilson K."/>
            <person name="Scott D."/>
        </authorList>
    </citation>
    <scope>NUCLEOTIDE SEQUENCE [LARGE SCALE GENOMIC DNA]</scope>
    <source>
        <strain evidence="2">CB13b1a</strain>
    </source>
</reference>
<dbReference type="Pfam" id="PF05973">
    <property type="entry name" value="Gp49"/>
    <property type="match status" value="1"/>
</dbReference>
<dbReference type="InterPro" id="IPR014056">
    <property type="entry name" value="TypeIITA-like_toxin_pred"/>
</dbReference>
<protein>
    <recommendedName>
        <fullName evidence="3">Addiction module antitoxin RelB</fullName>
    </recommendedName>
</protein>
<dbReference type="InterPro" id="IPR009241">
    <property type="entry name" value="HigB-like"/>
</dbReference>
<dbReference type="NCBIfam" id="TIGR02683">
    <property type="entry name" value="upstrm_HI1419"/>
    <property type="match status" value="1"/>
</dbReference>
<evidence type="ECO:0008006" key="3">
    <source>
        <dbReference type="Google" id="ProtNLM"/>
    </source>
</evidence>
<dbReference type="AlphaFoldDB" id="A0A290MWZ4"/>